<dbReference type="InterPro" id="IPR029058">
    <property type="entry name" value="AB_hydrolase_fold"/>
</dbReference>
<keyword evidence="2" id="KW-0442">Lipid degradation</keyword>
<gene>
    <name evidence="5" type="ORF">JRQ81_017203</name>
</gene>
<comment type="similarity">
    <text evidence="1">Belongs to the AB hydrolase superfamily. Lipase family.</text>
</comment>
<dbReference type="Proteomes" id="UP001142489">
    <property type="component" value="Unassembled WGS sequence"/>
</dbReference>
<feature type="domain" description="AB hydrolase-1" evidence="4">
    <location>
        <begin position="4"/>
        <end position="161"/>
    </location>
</feature>
<evidence type="ECO:0000259" key="4">
    <source>
        <dbReference type="Pfam" id="PF00561"/>
    </source>
</evidence>
<dbReference type="PANTHER" id="PTHR11005">
    <property type="entry name" value="LYSOSOMAL ACID LIPASE-RELATED"/>
    <property type="match status" value="1"/>
</dbReference>
<dbReference type="InterPro" id="IPR000073">
    <property type="entry name" value="AB_hydrolase_1"/>
</dbReference>
<keyword evidence="3" id="KW-0443">Lipid metabolism</keyword>
<evidence type="ECO:0000313" key="6">
    <source>
        <dbReference type="Proteomes" id="UP001142489"/>
    </source>
</evidence>
<protein>
    <recommendedName>
        <fullName evidence="4">AB hydrolase-1 domain-containing protein</fullName>
    </recommendedName>
</protein>
<keyword evidence="6" id="KW-1185">Reference proteome</keyword>
<dbReference type="EMBL" id="JAPFRF010000008">
    <property type="protein sequence ID" value="KAJ7324183.1"/>
    <property type="molecule type" value="Genomic_DNA"/>
</dbReference>
<accession>A0A9Q0XQJ7</accession>
<evidence type="ECO:0000256" key="1">
    <source>
        <dbReference type="ARBA" id="ARBA00010701"/>
    </source>
</evidence>
<dbReference type="AlphaFoldDB" id="A0A9Q0XQJ7"/>
<evidence type="ECO:0000313" key="5">
    <source>
        <dbReference type="EMBL" id="KAJ7324183.1"/>
    </source>
</evidence>
<organism evidence="5 6">
    <name type="scientific">Phrynocephalus forsythii</name>
    <dbReference type="NCBI Taxonomy" id="171643"/>
    <lineage>
        <taxon>Eukaryota</taxon>
        <taxon>Metazoa</taxon>
        <taxon>Chordata</taxon>
        <taxon>Craniata</taxon>
        <taxon>Vertebrata</taxon>
        <taxon>Euteleostomi</taxon>
        <taxon>Lepidosauria</taxon>
        <taxon>Squamata</taxon>
        <taxon>Bifurcata</taxon>
        <taxon>Unidentata</taxon>
        <taxon>Episquamata</taxon>
        <taxon>Toxicofera</taxon>
        <taxon>Iguania</taxon>
        <taxon>Acrodonta</taxon>
        <taxon>Agamidae</taxon>
        <taxon>Agaminae</taxon>
        <taxon>Phrynocephalus</taxon>
    </lineage>
</organism>
<evidence type="ECO:0000256" key="3">
    <source>
        <dbReference type="ARBA" id="ARBA00023098"/>
    </source>
</evidence>
<comment type="caution">
    <text evidence="5">The sequence shown here is derived from an EMBL/GenBank/DDBJ whole genome shotgun (WGS) entry which is preliminary data.</text>
</comment>
<dbReference type="OrthoDB" id="9974421at2759"/>
<feature type="domain" description="AB hydrolase-1" evidence="4">
    <location>
        <begin position="309"/>
        <end position="607"/>
    </location>
</feature>
<dbReference type="Pfam" id="PF00561">
    <property type="entry name" value="Abhydrolase_1"/>
    <property type="match status" value="2"/>
</dbReference>
<reference evidence="5" key="1">
    <citation type="journal article" date="2023" name="DNA Res.">
        <title>Chromosome-level genome assembly of Phrynocephalus forsythii using third-generation DNA sequencing and Hi-C analysis.</title>
        <authorList>
            <person name="Qi Y."/>
            <person name="Zhao W."/>
            <person name="Zhao Y."/>
            <person name="Niu C."/>
            <person name="Cao S."/>
            <person name="Zhang Y."/>
        </authorList>
    </citation>
    <scope>NUCLEOTIDE SEQUENCE</scope>
    <source>
        <tissue evidence="5">Muscle</tissue>
    </source>
</reference>
<name>A0A9Q0XQJ7_9SAUR</name>
<sequence length="626" mass="71007">MAKYDLPACINFVLNVTGQQQLYYIAHSQGTTTGFIAFSKNLQLAAKIKLFIALAPVVTVKHAATPLATLSMLTEFQIKLLFGNKAFLPQTDFGAMVRSTLCSQEILIPICTNVLFIICGFNANNLNTSRLDVYTAHTPAATSVQNMIHWKQAFLSGKFRAFDYGWIGNKVHYDQYLQGSVGSEDWMFLLSLADLAVSSASTLQLRGADLVQYRASGRLMSKMLLYIMMSFLILGFSDSKQYSREKRELAPETFMNISIISSSTYRSEVIQYQGYPNEEYEVLTDDGYYLVINRIPCGRKNPENTASKPAVLVLPGLLTNAGSWVINKPNNSLGFVLADAGFDVWLANNRGSRWCRRHQNFSIDQEEFWDFSFHEMGMNDLPAIINFILAQTGQEKIFYIGHSQGSTIAFIAFSAMPELAEKIKLFFALAPVASLNHTRSPYPRLAFFADNLGKFIWGNKEFSALSNKVKHLNAKLCSYSIIDKLCLHIFFMFVGYNEKNLNASRADVYTGIYPDYSSVKTIIHWSQVAKSKEFKYFDYGSKNQAIYNMSTPPFYRIEEMAVPTALWSGGNDFVEDKKDIELLLPRITHLVFYKNIPSWQHLDFMWGMDAPENLYTDILNLMQKFK</sequence>
<dbReference type="Gene3D" id="3.40.50.1820">
    <property type="entry name" value="alpha/beta hydrolase"/>
    <property type="match status" value="2"/>
</dbReference>
<proteinExistence type="inferred from homology"/>
<evidence type="ECO:0000256" key="2">
    <source>
        <dbReference type="ARBA" id="ARBA00022963"/>
    </source>
</evidence>
<dbReference type="SUPFAM" id="SSF53474">
    <property type="entry name" value="alpha/beta-Hydrolases"/>
    <property type="match status" value="2"/>
</dbReference>
<dbReference type="FunFam" id="3.40.50.1820:FF:000012">
    <property type="entry name" value="Lipase"/>
    <property type="match status" value="1"/>
</dbReference>
<dbReference type="GO" id="GO:0016042">
    <property type="term" value="P:lipid catabolic process"/>
    <property type="evidence" value="ECO:0007669"/>
    <property type="project" value="UniProtKB-KW"/>
</dbReference>